<dbReference type="GO" id="GO:0005524">
    <property type="term" value="F:ATP binding"/>
    <property type="evidence" value="ECO:0007669"/>
    <property type="project" value="UniProtKB-UniRule"/>
</dbReference>
<gene>
    <name evidence="10" type="ORF">CcCBS67573_g05753</name>
</gene>
<dbReference type="InterPro" id="IPR050856">
    <property type="entry name" value="Biotin_carboxylase_complex"/>
</dbReference>
<dbReference type="FunFam" id="3.40.50.20:FF:000010">
    <property type="entry name" value="Propionyl-CoA carboxylase subunit alpha"/>
    <property type="match status" value="1"/>
</dbReference>
<comment type="cofactor">
    <cofactor evidence="1">
        <name>biotin</name>
        <dbReference type="ChEBI" id="CHEBI:57586"/>
    </cofactor>
</comment>
<accession>A0A507F8I8</accession>
<keyword evidence="11" id="KW-1185">Reference proteome</keyword>
<evidence type="ECO:0000256" key="2">
    <source>
        <dbReference type="ARBA" id="ARBA00022598"/>
    </source>
</evidence>
<dbReference type="Pfam" id="PF02785">
    <property type="entry name" value="Biotin_carb_C"/>
    <property type="match status" value="1"/>
</dbReference>
<evidence type="ECO:0000259" key="7">
    <source>
        <dbReference type="PROSITE" id="PS50968"/>
    </source>
</evidence>
<dbReference type="Gene3D" id="3.30.470.20">
    <property type="entry name" value="ATP-grasp fold, B domain"/>
    <property type="match status" value="1"/>
</dbReference>
<keyword evidence="5" id="KW-0092">Biotin</keyword>
<dbReference type="InterPro" id="IPR000089">
    <property type="entry name" value="Biotin_lipoyl"/>
</dbReference>
<dbReference type="OrthoDB" id="196847at2759"/>
<dbReference type="GO" id="GO:0046872">
    <property type="term" value="F:metal ion binding"/>
    <property type="evidence" value="ECO:0007669"/>
    <property type="project" value="InterPro"/>
</dbReference>
<dbReference type="SUPFAM" id="SSF52440">
    <property type="entry name" value="PreATP-grasp domain"/>
    <property type="match status" value="1"/>
</dbReference>
<keyword evidence="4 6" id="KW-0067">ATP-binding</keyword>
<evidence type="ECO:0000256" key="6">
    <source>
        <dbReference type="PROSITE-ProRule" id="PRU00409"/>
    </source>
</evidence>
<dbReference type="EMBL" id="QEAP01000218">
    <property type="protein sequence ID" value="TPX72573.1"/>
    <property type="molecule type" value="Genomic_DNA"/>
</dbReference>
<proteinExistence type="predicted"/>
<keyword evidence="2" id="KW-0436">Ligase</keyword>
<dbReference type="Proteomes" id="UP000320333">
    <property type="component" value="Unassembled WGS sequence"/>
</dbReference>
<dbReference type="AlphaFoldDB" id="A0A507F8I8"/>
<evidence type="ECO:0000256" key="4">
    <source>
        <dbReference type="ARBA" id="ARBA00022840"/>
    </source>
</evidence>
<evidence type="ECO:0008006" key="12">
    <source>
        <dbReference type="Google" id="ProtNLM"/>
    </source>
</evidence>
<evidence type="ECO:0000256" key="3">
    <source>
        <dbReference type="ARBA" id="ARBA00022741"/>
    </source>
</evidence>
<keyword evidence="3 6" id="KW-0547">Nucleotide-binding</keyword>
<dbReference type="PANTHER" id="PTHR18866">
    <property type="entry name" value="CARBOXYLASE:PYRUVATE/ACETYL-COA/PROPIONYL-COA CARBOXYLASE"/>
    <property type="match status" value="1"/>
</dbReference>
<name>A0A507F8I8_9FUNG</name>
<dbReference type="PROSITE" id="PS00867">
    <property type="entry name" value="CPSASE_2"/>
    <property type="match status" value="1"/>
</dbReference>
<evidence type="ECO:0000313" key="11">
    <source>
        <dbReference type="Proteomes" id="UP000320333"/>
    </source>
</evidence>
<comment type="caution">
    <text evidence="10">The sequence shown here is derived from an EMBL/GenBank/DDBJ whole genome shotgun (WGS) entry which is preliminary data.</text>
</comment>
<dbReference type="InterPro" id="IPR011764">
    <property type="entry name" value="Biotin_carboxylation_dom"/>
</dbReference>
<dbReference type="Pfam" id="PF00289">
    <property type="entry name" value="Biotin_carb_N"/>
    <property type="match status" value="1"/>
</dbReference>
<dbReference type="Gene3D" id="2.40.50.100">
    <property type="match status" value="1"/>
</dbReference>
<dbReference type="STRING" id="246404.A0A507F8I8"/>
<dbReference type="SMART" id="SM00878">
    <property type="entry name" value="Biotin_carb_C"/>
    <property type="match status" value="1"/>
</dbReference>
<evidence type="ECO:0000313" key="10">
    <source>
        <dbReference type="EMBL" id="TPX72573.1"/>
    </source>
</evidence>
<dbReference type="SUPFAM" id="SSF56059">
    <property type="entry name" value="Glutathione synthetase ATP-binding domain-like"/>
    <property type="match status" value="1"/>
</dbReference>
<dbReference type="InterPro" id="IPR005482">
    <property type="entry name" value="Biotin_COase_C"/>
</dbReference>
<dbReference type="FunFam" id="3.30.470.20:FF:000028">
    <property type="entry name" value="Methylcrotonoyl-CoA carboxylase subunit alpha, mitochondrial"/>
    <property type="match status" value="1"/>
</dbReference>
<protein>
    <recommendedName>
        <fullName evidence="12">Acetyl-CoA carboxylase</fullName>
    </recommendedName>
</protein>
<feature type="domain" description="ATP-grasp" evidence="8">
    <location>
        <begin position="123"/>
        <end position="323"/>
    </location>
</feature>
<dbReference type="PROSITE" id="PS00866">
    <property type="entry name" value="CPSASE_1"/>
    <property type="match status" value="1"/>
</dbReference>
<evidence type="ECO:0000259" key="8">
    <source>
        <dbReference type="PROSITE" id="PS50975"/>
    </source>
</evidence>
<evidence type="ECO:0000259" key="9">
    <source>
        <dbReference type="PROSITE" id="PS50979"/>
    </source>
</evidence>
<reference evidence="10 11" key="1">
    <citation type="journal article" date="2019" name="Sci. Rep.">
        <title>Comparative genomics of chytrid fungi reveal insights into the obligate biotrophic and pathogenic lifestyle of Synchytrium endobioticum.</title>
        <authorList>
            <person name="van de Vossenberg B.T.L.H."/>
            <person name="Warris S."/>
            <person name="Nguyen H.D.T."/>
            <person name="van Gent-Pelzer M.P.E."/>
            <person name="Joly D.L."/>
            <person name="van de Geest H.C."/>
            <person name="Bonants P.J.M."/>
            <person name="Smith D.S."/>
            <person name="Levesque C.A."/>
            <person name="van der Lee T.A.J."/>
        </authorList>
    </citation>
    <scope>NUCLEOTIDE SEQUENCE [LARGE SCALE GENOMIC DNA]</scope>
    <source>
        <strain evidence="10 11">CBS 675.73</strain>
    </source>
</reference>
<dbReference type="InterPro" id="IPR016185">
    <property type="entry name" value="PreATP-grasp_dom_sf"/>
</dbReference>
<dbReference type="InterPro" id="IPR011054">
    <property type="entry name" value="Rudment_hybrid_motif"/>
</dbReference>
<feature type="domain" description="Lipoyl-binding" evidence="7">
    <location>
        <begin position="640"/>
        <end position="716"/>
    </location>
</feature>
<sequence length="716" mass="77426">MTVSIPKILVANRGEIACRVMKSCKQLGIRTVAVYSHADAHAPHVSMADEAVCIGDSVPSLSYLDADKIIHACITTGAAAVHPGYGFLSENAEFANKCAKNNIVFIGPRPESILAIGDKISAKLLLSTRAPQVPLLPGYNGTDQSIETLVKESLKIGFPVLLKASAGGGGKGMRVVRNAEQLKEEISGAQGEASRSFGDARLLVEKYIETARHIEIQIFGDNHGNVVALFERECSVQRRHQKIIEECPSPFLTKDLREKMTSSAVAIGSLISYVGAGTVEFIVDGATGKYYFLEVNTRLQVEHPVTEAVTGLDLVAFQIWVAQGGTLKAFLDKSGAVKMNGHAIEVRIYAEDPDNEFFPATGKISKWSLPKSGIAIRSDSGIVEGSEITNYYDPMISKLTIHAPTRIEAIDRMISILTDTCLLGLPAHNIEFLVQALRFKDFRTGVYDTNVVARIQKSISVDPMVSLKNLVTGCLGAALFGWSLKKKQALASNLPYRRVQSGFRNVPYKMQSVQFDVIKKPAGIEEDANALLVEYTVLPNYEGAADTQFRFRVSTLVPAPPKSKVQTPKATVVWDGEAALVKSQFDEGGADWVNASIRFISDGVQKSLTVSAFDEKMFMHSPEWGGKFYVLGVADPYKSAQSGGGSKDGVLITPMPCRVISVNSTTGTSVKVGDTILTIESMKMETKIRATVAGIVTVTVKEGDMVKAGEVVAKIE</sequence>
<dbReference type="InterPro" id="IPR005481">
    <property type="entry name" value="BC-like_N"/>
</dbReference>
<organism evidence="10 11">
    <name type="scientific">Chytriomyces confervae</name>
    <dbReference type="NCBI Taxonomy" id="246404"/>
    <lineage>
        <taxon>Eukaryota</taxon>
        <taxon>Fungi</taxon>
        <taxon>Fungi incertae sedis</taxon>
        <taxon>Chytridiomycota</taxon>
        <taxon>Chytridiomycota incertae sedis</taxon>
        <taxon>Chytridiomycetes</taxon>
        <taxon>Chytridiales</taxon>
        <taxon>Chytriomycetaceae</taxon>
        <taxon>Chytriomyces</taxon>
    </lineage>
</organism>
<dbReference type="InterPro" id="IPR011761">
    <property type="entry name" value="ATP-grasp"/>
</dbReference>
<dbReference type="SUPFAM" id="SSF51246">
    <property type="entry name" value="Rudiment single hybrid motif"/>
    <property type="match status" value="1"/>
</dbReference>
<dbReference type="Pfam" id="PF02786">
    <property type="entry name" value="CPSase_L_D2"/>
    <property type="match status" value="1"/>
</dbReference>
<dbReference type="PROSITE" id="PS50975">
    <property type="entry name" value="ATP_GRASP"/>
    <property type="match status" value="1"/>
</dbReference>
<dbReference type="Pfam" id="PF00364">
    <property type="entry name" value="Biotin_lipoyl"/>
    <property type="match status" value="1"/>
</dbReference>
<dbReference type="InterPro" id="IPR011053">
    <property type="entry name" value="Single_hybrid_motif"/>
</dbReference>
<dbReference type="SUPFAM" id="SSF51230">
    <property type="entry name" value="Single hybrid motif"/>
    <property type="match status" value="1"/>
</dbReference>
<dbReference type="FunFam" id="3.30.1490.20:FF:000003">
    <property type="entry name" value="acetyl-CoA carboxylase isoform X1"/>
    <property type="match status" value="1"/>
</dbReference>
<evidence type="ECO:0000256" key="5">
    <source>
        <dbReference type="ARBA" id="ARBA00023267"/>
    </source>
</evidence>
<dbReference type="InterPro" id="IPR005479">
    <property type="entry name" value="CPAse_ATP-bd"/>
</dbReference>
<feature type="domain" description="Biotin carboxylation" evidence="9">
    <location>
        <begin position="4"/>
        <end position="457"/>
    </location>
</feature>
<dbReference type="GO" id="GO:0016874">
    <property type="term" value="F:ligase activity"/>
    <property type="evidence" value="ECO:0007669"/>
    <property type="project" value="UniProtKB-KW"/>
</dbReference>
<evidence type="ECO:0000256" key="1">
    <source>
        <dbReference type="ARBA" id="ARBA00001953"/>
    </source>
</evidence>
<dbReference type="CDD" id="cd06850">
    <property type="entry name" value="biotinyl_domain"/>
    <property type="match status" value="1"/>
</dbReference>
<dbReference type="PANTHER" id="PTHR18866:SF127">
    <property type="match status" value="1"/>
</dbReference>
<dbReference type="PROSITE" id="PS50979">
    <property type="entry name" value="BC"/>
    <property type="match status" value="1"/>
</dbReference>
<dbReference type="PROSITE" id="PS50968">
    <property type="entry name" value="BIOTINYL_LIPOYL"/>
    <property type="match status" value="1"/>
</dbReference>